<evidence type="ECO:0000313" key="3">
    <source>
        <dbReference type="Proteomes" id="UP000324629"/>
    </source>
</evidence>
<feature type="domain" description="Trematode PH-like" evidence="1">
    <location>
        <begin position="28"/>
        <end position="157"/>
    </location>
</feature>
<accession>A0A5J4NVN3</accession>
<dbReference type="AlphaFoldDB" id="A0A5J4NVN3"/>
<dbReference type="EMBL" id="QNGE01000659">
    <property type="protein sequence ID" value="KAA3679705.1"/>
    <property type="molecule type" value="Genomic_DNA"/>
</dbReference>
<dbReference type="Proteomes" id="UP000324629">
    <property type="component" value="Unassembled WGS sequence"/>
</dbReference>
<proteinExistence type="predicted"/>
<gene>
    <name evidence="2" type="ORF">DEA37_0014470</name>
</gene>
<dbReference type="InterPro" id="IPR057376">
    <property type="entry name" value="PH_trem"/>
</dbReference>
<evidence type="ECO:0000313" key="2">
    <source>
        <dbReference type="EMBL" id="KAA3679705.1"/>
    </source>
</evidence>
<evidence type="ECO:0000259" key="1">
    <source>
        <dbReference type="Pfam" id="PF25356"/>
    </source>
</evidence>
<comment type="caution">
    <text evidence="2">The sequence shown here is derived from an EMBL/GenBank/DDBJ whole genome shotgun (WGS) entry which is preliminary data.</text>
</comment>
<dbReference type="Pfam" id="PF25356">
    <property type="entry name" value="PH_trem"/>
    <property type="match status" value="1"/>
</dbReference>
<protein>
    <recommendedName>
        <fullName evidence="1">Trematode PH-like domain-containing protein</fullName>
    </recommendedName>
</protein>
<reference evidence="2 3" key="1">
    <citation type="journal article" date="2019" name="Gigascience">
        <title>Whole-genome sequence of the oriental lung fluke Paragonimus westermani.</title>
        <authorList>
            <person name="Oey H."/>
            <person name="Zakrzewski M."/>
            <person name="Narain K."/>
            <person name="Devi K.R."/>
            <person name="Agatsuma T."/>
            <person name="Nawaratna S."/>
            <person name="Gobert G.N."/>
            <person name="Jones M.K."/>
            <person name="Ragan M.A."/>
            <person name="McManus D.P."/>
            <person name="Krause L."/>
        </authorList>
    </citation>
    <scope>NUCLEOTIDE SEQUENCE [LARGE SCALE GENOMIC DNA]</scope>
    <source>
        <strain evidence="2 3">IND2009</strain>
    </source>
</reference>
<name>A0A5J4NVN3_9TREM</name>
<organism evidence="2 3">
    <name type="scientific">Paragonimus westermani</name>
    <dbReference type="NCBI Taxonomy" id="34504"/>
    <lineage>
        <taxon>Eukaryota</taxon>
        <taxon>Metazoa</taxon>
        <taxon>Spiralia</taxon>
        <taxon>Lophotrochozoa</taxon>
        <taxon>Platyhelminthes</taxon>
        <taxon>Trematoda</taxon>
        <taxon>Digenea</taxon>
        <taxon>Plagiorchiida</taxon>
        <taxon>Troglotremata</taxon>
        <taxon>Troglotrematidae</taxon>
        <taxon>Paragonimus</taxon>
    </lineage>
</organism>
<keyword evidence="3" id="KW-1185">Reference proteome</keyword>
<sequence>MPRGRSRSRNRKVSSYPVEGNQLVDAKSKQLLFKEFELSTMGRTVLKGNEIFTEGMAISLLETHLKKKKKTGMINFLVDRIRFGKKSGSGLSSHREYLTYREIKQCYQFPMHFAIFMLCVDEESSGKRSYETYMCNTQEDANIIIDLIKQATADPQFLLHQQVPSVTRHISPSSSDSLPPVIRPNGFNYASAMNGELPKMRTVFSTYEDPVLTVYETSPVHRRRTSAFPAERDFSPLRIERIKRDSFESIPKNPEYLSERRKNKYKLSKNRISPVNIYTPSVSDDPPMRLAPRVRSTSPIEISEYPYRTTKEVIIYSDTNQYNGHHPRKFSHSPPRALSMNPVWKSDITYLSTASARGPEVTDRGSVFMYATRLRRPENPVANSSESVDDASSYC</sequence>